<sequence>MPASHTVGLPCSPTLLCLLCSEQDEKAQAAKPSRVWKRERTVYCTRVLWAYNRITQIALQAPLMRPTTLALGFHTCVHKRNNTDPMPLPPLQTQAVEKLWPLAQRRREARPPFTVWVLPPLPLTSLLLFSSCCCYVASAECITCATALKTGALNNNALEACSLHWLRSLTQ</sequence>
<organism evidence="1 2">
    <name type="scientific">Bimuria novae-zelandiae CBS 107.79</name>
    <dbReference type="NCBI Taxonomy" id="1447943"/>
    <lineage>
        <taxon>Eukaryota</taxon>
        <taxon>Fungi</taxon>
        <taxon>Dikarya</taxon>
        <taxon>Ascomycota</taxon>
        <taxon>Pezizomycotina</taxon>
        <taxon>Dothideomycetes</taxon>
        <taxon>Pleosporomycetidae</taxon>
        <taxon>Pleosporales</taxon>
        <taxon>Massarineae</taxon>
        <taxon>Didymosphaeriaceae</taxon>
        <taxon>Bimuria</taxon>
    </lineage>
</organism>
<accession>A0A6A5VL88</accession>
<evidence type="ECO:0000313" key="2">
    <source>
        <dbReference type="Proteomes" id="UP000800036"/>
    </source>
</evidence>
<name>A0A6A5VL88_9PLEO</name>
<proteinExistence type="predicted"/>
<keyword evidence="2" id="KW-1185">Reference proteome</keyword>
<dbReference type="AlphaFoldDB" id="A0A6A5VL88"/>
<reference evidence="1" key="1">
    <citation type="journal article" date="2020" name="Stud. Mycol.">
        <title>101 Dothideomycetes genomes: a test case for predicting lifestyles and emergence of pathogens.</title>
        <authorList>
            <person name="Haridas S."/>
            <person name="Albert R."/>
            <person name="Binder M."/>
            <person name="Bloem J."/>
            <person name="Labutti K."/>
            <person name="Salamov A."/>
            <person name="Andreopoulos B."/>
            <person name="Baker S."/>
            <person name="Barry K."/>
            <person name="Bills G."/>
            <person name="Bluhm B."/>
            <person name="Cannon C."/>
            <person name="Castanera R."/>
            <person name="Culley D."/>
            <person name="Daum C."/>
            <person name="Ezra D."/>
            <person name="Gonzalez J."/>
            <person name="Henrissat B."/>
            <person name="Kuo A."/>
            <person name="Liang C."/>
            <person name="Lipzen A."/>
            <person name="Lutzoni F."/>
            <person name="Magnuson J."/>
            <person name="Mondo S."/>
            <person name="Nolan M."/>
            <person name="Ohm R."/>
            <person name="Pangilinan J."/>
            <person name="Park H.-J."/>
            <person name="Ramirez L."/>
            <person name="Alfaro M."/>
            <person name="Sun H."/>
            <person name="Tritt A."/>
            <person name="Yoshinaga Y."/>
            <person name="Zwiers L.-H."/>
            <person name="Turgeon B."/>
            <person name="Goodwin S."/>
            <person name="Spatafora J."/>
            <person name="Crous P."/>
            <person name="Grigoriev I."/>
        </authorList>
    </citation>
    <scope>NUCLEOTIDE SEQUENCE</scope>
    <source>
        <strain evidence="1">CBS 107.79</strain>
    </source>
</reference>
<dbReference type="Proteomes" id="UP000800036">
    <property type="component" value="Unassembled WGS sequence"/>
</dbReference>
<dbReference type="EMBL" id="ML976661">
    <property type="protein sequence ID" value="KAF1978054.1"/>
    <property type="molecule type" value="Genomic_DNA"/>
</dbReference>
<evidence type="ECO:0000313" key="1">
    <source>
        <dbReference type="EMBL" id="KAF1978054.1"/>
    </source>
</evidence>
<gene>
    <name evidence="1" type="ORF">BU23DRAFT_250326</name>
</gene>
<protein>
    <submittedName>
        <fullName evidence="1">Uncharacterized protein</fullName>
    </submittedName>
</protein>